<gene>
    <name evidence="3" type="ORF">J2S10_002787</name>
</gene>
<evidence type="ECO:0000313" key="3">
    <source>
        <dbReference type="EMBL" id="MDQ0199605.1"/>
    </source>
</evidence>
<keyword evidence="1" id="KW-0560">Oxidoreductase</keyword>
<keyword evidence="4" id="KW-1185">Reference proteome</keyword>
<dbReference type="SUPFAM" id="SSF53720">
    <property type="entry name" value="ALDH-like"/>
    <property type="match status" value="1"/>
</dbReference>
<protein>
    <submittedName>
        <fullName evidence="3">Acyl-CoA reductase-like NAD-dependent aldehyde dehydrogenase</fullName>
    </submittedName>
</protein>
<dbReference type="Pfam" id="PF00171">
    <property type="entry name" value="Aldedh"/>
    <property type="match status" value="1"/>
</dbReference>
<dbReference type="InterPro" id="IPR015590">
    <property type="entry name" value="Aldehyde_DH_dom"/>
</dbReference>
<name>A0ABT9XWG2_9BACI</name>
<comment type="caution">
    <text evidence="3">The sequence shown here is derived from an EMBL/GenBank/DDBJ whole genome shotgun (WGS) entry which is preliminary data.</text>
</comment>
<accession>A0ABT9XWG2</accession>
<dbReference type="InterPro" id="IPR016161">
    <property type="entry name" value="Ald_DH/histidinol_DH"/>
</dbReference>
<dbReference type="Gene3D" id="3.40.605.10">
    <property type="entry name" value="Aldehyde Dehydrogenase, Chain A, domain 1"/>
    <property type="match status" value="1"/>
</dbReference>
<organism evidence="3 4">
    <name type="scientific">Neobacillus ginsengisoli</name>
    <dbReference type="NCBI Taxonomy" id="904295"/>
    <lineage>
        <taxon>Bacteria</taxon>
        <taxon>Bacillati</taxon>
        <taxon>Bacillota</taxon>
        <taxon>Bacilli</taxon>
        <taxon>Bacillales</taxon>
        <taxon>Bacillaceae</taxon>
        <taxon>Neobacillus</taxon>
    </lineage>
</organism>
<feature type="domain" description="Aldehyde dehydrogenase" evidence="2">
    <location>
        <begin position="18"/>
        <end position="71"/>
    </location>
</feature>
<dbReference type="InterPro" id="IPR016162">
    <property type="entry name" value="Ald_DH_N"/>
</dbReference>
<dbReference type="RefSeq" id="WP_307408685.1">
    <property type="nucleotide sequence ID" value="NZ_JAUSTW010000004.1"/>
</dbReference>
<sequence length="73" mass="7948">MIVNVDVQTFPLFINGKWEQACSGETFDVFNPANGQLVAKVAKGTKADVDRAVKAARDAFDNSGWKSMNPKDS</sequence>
<proteinExistence type="predicted"/>
<dbReference type="PANTHER" id="PTHR11699">
    <property type="entry name" value="ALDEHYDE DEHYDROGENASE-RELATED"/>
    <property type="match status" value="1"/>
</dbReference>
<dbReference type="Proteomes" id="UP001224122">
    <property type="component" value="Unassembled WGS sequence"/>
</dbReference>
<evidence type="ECO:0000259" key="2">
    <source>
        <dbReference type="Pfam" id="PF00171"/>
    </source>
</evidence>
<reference evidence="3 4" key="1">
    <citation type="submission" date="2023-07" db="EMBL/GenBank/DDBJ databases">
        <title>Genomic Encyclopedia of Type Strains, Phase IV (KMG-IV): sequencing the most valuable type-strain genomes for metagenomic binning, comparative biology and taxonomic classification.</title>
        <authorList>
            <person name="Goeker M."/>
        </authorList>
    </citation>
    <scope>NUCLEOTIDE SEQUENCE [LARGE SCALE GENOMIC DNA]</scope>
    <source>
        <strain evidence="3 4">DSM 27594</strain>
    </source>
</reference>
<evidence type="ECO:0000313" key="4">
    <source>
        <dbReference type="Proteomes" id="UP001224122"/>
    </source>
</evidence>
<dbReference type="EMBL" id="JAUSTW010000004">
    <property type="protein sequence ID" value="MDQ0199605.1"/>
    <property type="molecule type" value="Genomic_DNA"/>
</dbReference>
<evidence type="ECO:0000256" key="1">
    <source>
        <dbReference type="ARBA" id="ARBA00023002"/>
    </source>
</evidence>